<keyword evidence="8 13" id="KW-0798">TonB box</keyword>
<evidence type="ECO:0000256" key="6">
    <source>
        <dbReference type="ARBA" id="ARBA00022729"/>
    </source>
</evidence>
<comment type="caution">
    <text evidence="16">The sequence shown here is derived from an EMBL/GenBank/DDBJ whole genome shotgun (WGS) entry which is preliminary data.</text>
</comment>
<dbReference type="PANTHER" id="PTHR30069:SF53">
    <property type="entry name" value="COLICIN I RECEPTOR-RELATED"/>
    <property type="match status" value="1"/>
</dbReference>
<dbReference type="Pfam" id="PF07715">
    <property type="entry name" value="Plug"/>
    <property type="match status" value="1"/>
</dbReference>
<keyword evidence="5 12" id="KW-0812">Transmembrane</keyword>
<evidence type="ECO:0000313" key="17">
    <source>
        <dbReference type="Proteomes" id="UP000637423"/>
    </source>
</evidence>
<evidence type="ECO:0000313" key="16">
    <source>
        <dbReference type="EMBL" id="GGC72506.1"/>
    </source>
</evidence>
<evidence type="ECO:0000256" key="11">
    <source>
        <dbReference type="ARBA" id="ARBA00023237"/>
    </source>
</evidence>
<evidence type="ECO:0000256" key="4">
    <source>
        <dbReference type="ARBA" id="ARBA00022452"/>
    </source>
</evidence>
<feature type="domain" description="TonB-dependent receptor plug" evidence="15">
    <location>
        <begin position="81"/>
        <end position="185"/>
    </location>
</feature>
<protein>
    <submittedName>
        <fullName evidence="16">Outer membrane protein</fullName>
    </submittedName>
</protein>
<evidence type="ECO:0000256" key="12">
    <source>
        <dbReference type="PROSITE-ProRule" id="PRU01360"/>
    </source>
</evidence>
<organism evidence="16 17">
    <name type="scientific">Undibacterium terreum</name>
    <dbReference type="NCBI Taxonomy" id="1224302"/>
    <lineage>
        <taxon>Bacteria</taxon>
        <taxon>Pseudomonadati</taxon>
        <taxon>Pseudomonadota</taxon>
        <taxon>Betaproteobacteria</taxon>
        <taxon>Burkholderiales</taxon>
        <taxon>Oxalobacteraceae</taxon>
        <taxon>Undibacterium</taxon>
    </lineage>
</organism>
<dbReference type="CDD" id="cd01347">
    <property type="entry name" value="ligand_gated_channel"/>
    <property type="match status" value="1"/>
</dbReference>
<keyword evidence="7" id="KW-0406">Ion transport</keyword>
<dbReference type="Proteomes" id="UP000637423">
    <property type="component" value="Unassembled WGS sequence"/>
</dbReference>
<keyword evidence="9 12" id="KW-0472">Membrane</keyword>
<dbReference type="PROSITE" id="PS52016">
    <property type="entry name" value="TONB_DEPENDENT_REC_3"/>
    <property type="match status" value="1"/>
</dbReference>
<evidence type="ECO:0000256" key="8">
    <source>
        <dbReference type="ARBA" id="ARBA00023077"/>
    </source>
</evidence>
<comment type="similarity">
    <text evidence="2 12 13">Belongs to the TonB-dependent receptor family.</text>
</comment>
<dbReference type="EMBL" id="BMED01000002">
    <property type="protein sequence ID" value="GGC72506.1"/>
    <property type="molecule type" value="Genomic_DNA"/>
</dbReference>
<keyword evidence="3 12" id="KW-0813">Transport</keyword>
<keyword evidence="4 12" id="KW-1134">Transmembrane beta strand</keyword>
<keyword evidence="11 12" id="KW-0998">Cell outer membrane</keyword>
<sequence length="650" mass="69462">MVMGLIAVLLFNPACGDVGWLPFIVAIMTSIVSRRAISALKPLAISLAVASLFPASAFAADTGTAEAVVLTAGRQAQAAKDVLADNVVITADEIAKSGASSLVDLLQKQRGVEVTHNGGPGTTSSVFIRGTSNAQNVVLVDGVRIGSSTTGGATWSTIPLSQIERIEIVYGPLSSLYGADAIGGVIQVFTKKGSSAITPTASVGAGTYGLRKADAGISGALDSRFSFALNVAHEEADGFSASTPAAGAFTYNPDKDGYKLDSVSGRLAYEWSKGQELGLNLLQSRLKAQFDAGPGYDDRTQQDLQTLAVYSKNKLADNWTVKTQYAQAKDKSFTDASYGKSQINTEQDTFNIQSDLMFGKDVLQLMYENREEKVETTTVGLNGKRTTDSFAASYVMKSGAHLASASVRYDDSSVYGSNTTGSIAYGYRINDALRVNASYGTSFRAPTYNELYYPGFGIASNKPEKGKNAEVGIYYELGDTQLSAVYYQNKLTDLLVSTNVCPVQQDTHPFGCAYNVEKATLSGLTIGGSTKFGDLSLRGSLDIQDPKDDTTGKQLARRAKQHGNIAAEYTIAKAKVGVETTFSDKRFDDAANKKVLGGYSLLNLYATYDIAPSWSVIGRWNNVLDKDYQLAKNYNSMGSNVYVGLNYGFK</sequence>
<dbReference type="GO" id="GO:0006811">
    <property type="term" value="P:monoatomic ion transport"/>
    <property type="evidence" value="ECO:0007669"/>
    <property type="project" value="UniProtKB-KW"/>
</dbReference>
<evidence type="ECO:0000256" key="3">
    <source>
        <dbReference type="ARBA" id="ARBA00022448"/>
    </source>
</evidence>
<proteinExistence type="inferred from homology"/>
<dbReference type="GO" id="GO:0015889">
    <property type="term" value="P:cobalamin transport"/>
    <property type="evidence" value="ECO:0007669"/>
    <property type="project" value="TreeGrafter"/>
</dbReference>
<dbReference type="AlphaFoldDB" id="A0A916XGU5"/>
<dbReference type="GO" id="GO:0009279">
    <property type="term" value="C:cell outer membrane"/>
    <property type="evidence" value="ECO:0007669"/>
    <property type="project" value="UniProtKB-SubCell"/>
</dbReference>
<dbReference type="InterPro" id="IPR000531">
    <property type="entry name" value="Beta-barrel_TonB"/>
</dbReference>
<dbReference type="Gene3D" id="2.40.170.20">
    <property type="entry name" value="TonB-dependent receptor, beta-barrel domain"/>
    <property type="match status" value="1"/>
</dbReference>
<dbReference type="Pfam" id="PF00593">
    <property type="entry name" value="TonB_dep_Rec_b-barrel"/>
    <property type="match status" value="1"/>
</dbReference>
<keyword evidence="10" id="KW-0675">Receptor</keyword>
<keyword evidence="6" id="KW-0732">Signal</keyword>
<dbReference type="InterPro" id="IPR012910">
    <property type="entry name" value="Plug_dom"/>
</dbReference>
<evidence type="ECO:0000256" key="1">
    <source>
        <dbReference type="ARBA" id="ARBA00004571"/>
    </source>
</evidence>
<accession>A0A916XGU5</accession>
<feature type="domain" description="TonB-dependent receptor-like beta-barrel" evidence="14">
    <location>
        <begin position="244"/>
        <end position="622"/>
    </location>
</feature>
<keyword evidence="17" id="KW-1185">Reference proteome</keyword>
<evidence type="ECO:0000256" key="5">
    <source>
        <dbReference type="ARBA" id="ARBA00022692"/>
    </source>
</evidence>
<name>A0A916XGU5_9BURK</name>
<dbReference type="Gene3D" id="2.170.130.10">
    <property type="entry name" value="TonB-dependent receptor, plug domain"/>
    <property type="match status" value="1"/>
</dbReference>
<dbReference type="PANTHER" id="PTHR30069">
    <property type="entry name" value="TONB-DEPENDENT OUTER MEMBRANE RECEPTOR"/>
    <property type="match status" value="1"/>
</dbReference>
<evidence type="ECO:0000256" key="9">
    <source>
        <dbReference type="ARBA" id="ARBA00023136"/>
    </source>
</evidence>
<dbReference type="InterPro" id="IPR036942">
    <property type="entry name" value="Beta-barrel_TonB_sf"/>
</dbReference>
<gene>
    <name evidence="16" type="ORF">GCM10011396_19530</name>
</gene>
<reference evidence="16" key="1">
    <citation type="journal article" date="2014" name="Int. J. Syst. Evol. Microbiol.">
        <title>Complete genome sequence of Corynebacterium casei LMG S-19264T (=DSM 44701T), isolated from a smear-ripened cheese.</title>
        <authorList>
            <consortium name="US DOE Joint Genome Institute (JGI-PGF)"/>
            <person name="Walter F."/>
            <person name="Albersmeier A."/>
            <person name="Kalinowski J."/>
            <person name="Ruckert C."/>
        </authorList>
    </citation>
    <scope>NUCLEOTIDE SEQUENCE</scope>
    <source>
        <strain evidence="16">CGMCC 1.10998</strain>
    </source>
</reference>
<reference evidence="16" key="2">
    <citation type="submission" date="2020-09" db="EMBL/GenBank/DDBJ databases">
        <authorList>
            <person name="Sun Q."/>
            <person name="Zhou Y."/>
        </authorList>
    </citation>
    <scope>NUCLEOTIDE SEQUENCE</scope>
    <source>
        <strain evidence="16">CGMCC 1.10998</strain>
    </source>
</reference>
<dbReference type="InterPro" id="IPR037066">
    <property type="entry name" value="Plug_dom_sf"/>
</dbReference>
<evidence type="ECO:0000256" key="2">
    <source>
        <dbReference type="ARBA" id="ARBA00009810"/>
    </source>
</evidence>
<comment type="subcellular location">
    <subcellularLocation>
        <location evidence="1 12">Cell outer membrane</location>
        <topology evidence="1 12">Multi-pass membrane protein</topology>
    </subcellularLocation>
</comment>
<dbReference type="SUPFAM" id="SSF56935">
    <property type="entry name" value="Porins"/>
    <property type="match status" value="1"/>
</dbReference>
<evidence type="ECO:0000256" key="10">
    <source>
        <dbReference type="ARBA" id="ARBA00023170"/>
    </source>
</evidence>
<evidence type="ECO:0000259" key="14">
    <source>
        <dbReference type="Pfam" id="PF00593"/>
    </source>
</evidence>
<evidence type="ECO:0000256" key="13">
    <source>
        <dbReference type="RuleBase" id="RU003357"/>
    </source>
</evidence>
<dbReference type="InterPro" id="IPR039426">
    <property type="entry name" value="TonB-dep_rcpt-like"/>
</dbReference>
<evidence type="ECO:0000259" key="15">
    <source>
        <dbReference type="Pfam" id="PF07715"/>
    </source>
</evidence>
<evidence type="ECO:0000256" key="7">
    <source>
        <dbReference type="ARBA" id="ARBA00023065"/>
    </source>
</evidence>